<dbReference type="InParanoid" id="A0A7L4YPS7"/>
<organism evidence="8 9">
    <name type="scientific">Epidermidibacterium keratini</name>
    <dbReference type="NCBI Taxonomy" id="1891644"/>
    <lineage>
        <taxon>Bacteria</taxon>
        <taxon>Bacillati</taxon>
        <taxon>Actinomycetota</taxon>
        <taxon>Actinomycetes</taxon>
        <taxon>Sporichthyales</taxon>
        <taxon>Sporichthyaceae</taxon>
        <taxon>Epidermidibacterium</taxon>
    </lineage>
</organism>
<gene>
    <name evidence="8" type="ORF">EK0264_11225</name>
</gene>
<name>A0A7L4YPS7_9ACTN</name>
<dbReference type="AlphaFoldDB" id="A0A7L4YPS7"/>
<evidence type="ECO:0000256" key="6">
    <source>
        <dbReference type="ARBA" id="ARBA00023136"/>
    </source>
</evidence>
<accession>A0A7L4YPS7</accession>
<dbReference type="NCBIfam" id="NF006521">
    <property type="entry name" value="PRK08965.1-5"/>
    <property type="match status" value="1"/>
</dbReference>
<keyword evidence="9" id="KW-1185">Reference proteome</keyword>
<feature type="transmembrane region" description="Helical" evidence="7">
    <location>
        <begin position="21"/>
        <end position="51"/>
    </location>
</feature>
<feature type="transmembrane region" description="Helical" evidence="7">
    <location>
        <begin position="115"/>
        <end position="133"/>
    </location>
</feature>
<dbReference type="PANTHER" id="PTHR34584">
    <property type="entry name" value="NA(+)/H(+) ANTIPORTER SUBUNIT E1"/>
    <property type="match status" value="1"/>
</dbReference>
<dbReference type="GO" id="GO:0008324">
    <property type="term" value="F:monoatomic cation transmembrane transporter activity"/>
    <property type="evidence" value="ECO:0007669"/>
    <property type="project" value="InterPro"/>
</dbReference>
<dbReference type="EMBL" id="CP047156">
    <property type="protein sequence ID" value="QHC00799.1"/>
    <property type="molecule type" value="Genomic_DNA"/>
</dbReference>
<dbReference type="GO" id="GO:0005886">
    <property type="term" value="C:plasma membrane"/>
    <property type="evidence" value="ECO:0007669"/>
    <property type="project" value="UniProtKB-SubCell"/>
</dbReference>
<comment type="similarity">
    <text evidence="2">Belongs to the CPA3 antiporters (TC 2.A.63) subunit E family.</text>
</comment>
<evidence type="ECO:0000256" key="2">
    <source>
        <dbReference type="ARBA" id="ARBA00006228"/>
    </source>
</evidence>
<keyword evidence="4 7" id="KW-0812">Transmembrane</keyword>
<evidence type="ECO:0000313" key="9">
    <source>
        <dbReference type="Proteomes" id="UP000463857"/>
    </source>
</evidence>
<keyword evidence="3" id="KW-1003">Cell membrane</keyword>
<feature type="transmembrane region" description="Helical" evidence="7">
    <location>
        <begin position="71"/>
        <end position="94"/>
    </location>
</feature>
<proteinExistence type="inferred from homology"/>
<reference evidence="8 9" key="1">
    <citation type="journal article" date="2018" name="Int. J. Syst. Evol. Microbiol.">
        <title>Epidermidibacterium keratini gen. nov., sp. nov., a member of the family Sporichthyaceae, isolated from keratin epidermis.</title>
        <authorList>
            <person name="Lee D.G."/>
            <person name="Trujillo M.E."/>
            <person name="Kang S."/>
            <person name="Nam J.J."/>
            <person name="Kim Y.J."/>
        </authorList>
    </citation>
    <scope>NUCLEOTIDE SEQUENCE [LARGE SCALE GENOMIC DNA]</scope>
    <source>
        <strain evidence="8 9">EPI-7</strain>
    </source>
</reference>
<dbReference type="OrthoDB" id="3556991at2"/>
<protein>
    <submittedName>
        <fullName evidence="8">Na+/H+ antiporter subunit E</fullName>
    </submittedName>
</protein>
<dbReference type="Proteomes" id="UP000463857">
    <property type="component" value="Chromosome"/>
</dbReference>
<dbReference type="RefSeq" id="WP_159545640.1">
    <property type="nucleotide sequence ID" value="NZ_CP047156.1"/>
</dbReference>
<comment type="subcellular location">
    <subcellularLocation>
        <location evidence="1">Cell membrane</location>
        <topology evidence="1">Multi-pass membrane protein</topology>
    </subcellularLocation>
</comment>
<evidence type="ECO:0000256" key="3">
    <source>
        <dbReference type="ARBA" id="ARBA00022475"/>
    </source>
</evidence>
<dbReference type="KEGG" id="eke:EK0264_11225"/>
<evidence type="ECO:0000313" key="8">
    <source>
        <dbReference type="EMBL" id="QHC00799.1"/>
    </source>
</evidence>
<evidence type="ECO:0000256" key="4">
    <source>
        <dbReference type="ARBA" id="ARBA00022692"/>
    </source>
</evidence>
<sequence>MIGRGAITRTRLQRGGFQPRAIIAVALLWTVLWDSITWGNVVNGLLIGLVITTVLPLPSVPYDGRIHPLRFLALLVLFFRDLVVASFQLSWLAVRPKVAETGSIIEVKMRVHSDLYLTLLAVMISLVPGSTVVEARRTAGVLYVHELGVHTREQADQARADVLAVERRLVRAIGSKEEIAMVDGEGTREREKS</sequence>
<dbReference type="PANTHER" id="PTHR34584:SF1">
    <property type="entry name" value="NA(+)_H(+) ANTIPORTER SUBUNIT E1"/>
    <property type="match status" value="1"/>
</dbReference>
<evidence type="ECO:0000256" key="7">
    <source>
        <dbReference type="SAM" id="Phobius"/>
    </source>
</evidence>
<dbReference type="Pfam" id="PF01899">
    <property type="entry name" value="MNHE"/>
    <property type="match status" value="1"/>
</dbReference>
<keyword evidence="5 7" id="KW-1133">Transmembrane helix</keyword>
<dbReference type="InterPro" id="IPR002758">
    <property type="entry name" value="Cation_antiport_E"/>
</dbReference>
<keyword evidence="6 7" id="KW-0472">Membrane</keyword>
<evidence type="ECO:0000256" key="1">
    <source>
        <dbReference type="ARBA" id="ARBA00004651"/>
    </source>
</evidence>
<evidence type="ECO:0000256" key="5">
    <source>
        <dbReference type="ARBA" id="ARBA00022989"/>
    </source>
</evidence>